<feature type="region of interest" description="Disordered" evidence="1">
    <location>
        <begin position="111"/>
        <end position="252"/>
    </location>
</feature>
<accession>A0A9J6DNL9</accession>
<keyword evidence="3" id="KW-1185">Reference proteome</keyword>
<feature type="compositionally biased region" description="Polar residues" evidence="1">
    <location>
        <begin position="207"/>
        <end position="219"/>
    </location>
</feature>
<comment type="caution">
    <text evidence="2">The sequence shown here is derived from an EMBL/GenBank/DDBJ whole genome shotgun (WGS) entry which is preliminary data.</text>
</comment>
<feature type="compositionally biased region" description="Polar residues" evidence="1">
    <location>
        <begin position="132"/>
        <end position="142"/>
    </location>
</feature>
<proteinExistence type="predicted"/>
<reference evidence="2" key="2">
    <citation type="submission" date="2021-09" db="EMBL/GenBank/DDBJ databases">
        <authorList>
            <person name="Jia N."/>
            <person name="Wang J."/>
            <person name="Shi W."/>
            <person name="Du L."/>
            <person name="Sun Y."/>
            <person name="Zhan W."/>
            <person name="Jiang J."/>
            <person name="Wang Q."/>
            <person name="Zhang B."/>
            <person name="Ji P."/>
            <person name="Sakyi L.B."/>
            <person name="Cui X."/>
            <person name="Yuan T."/>
            <person name="Jiang B."/>
            <person name="Yang W."/>
            <person name="Lam T.T.-Y."/>
            <person name="Chang Q."/>
            <person name="Ding S."/>
            <person name="Wang X."/>
            <person name="Zhu J."/>
            <person name="Ruan X."/>
            <person name="Zhao L."/>
            <person name="Wei J."/>
            <person name="Que T."/>
            <person name="Du C."/>
            <person name="Cheng J."/>
            <person name="Dai P."/>
            <person name="Han X."/>
            <person name="Huang E."/>
            <person name="Gao Y."/>
            <person name="Liu J."/>
            <person name="Shao H."/>
            <person name="Ye R."/>
            <person name="Li L."/>
            <person name="Wei W."/>
            <person name="Wang X."/>
            <person name="Wang C."/>
            <person name="Huo Q."/>
            <person name="Li W."/>
            <person name="Guo W."/>
            <person name="Chen H."/>
            <person name="Chen S."/>
            <person name="Zhou L."/>
            <person name="Zhou L."/>
            <person name="Ni X."/>
            <person name="Tian J."/>
            <person name="Zhou Y."/>
            <person name="Sheng Y."/>
            <person name="Liu T."/>
            <person name="Pan Y."/>
            <person name="Xia L."/>
            <person name="Li J."/>
            <person name="Zhao F."/>
            <person name="Cao W."/>
        </authorList>
    </citation>
    <scope>NUCLEOTIDE SEQUENCE</scope>
    <source>
        <strain evidence="2">Rmic-2018</strain>
        <tissue evidence="2">Larvae</tissue>
    </source>
</reference>
<dbReference type="AlphaFoldDB" id="A0A9J6DNL9"/>
<protein>
    <recommendedName>
        <fullName evidence="4">CCHC-type domain-containing protein</fullName>
    </recommendedName>
</protein>
<dbReference type="EMBL" id="JABSTU010000008">
    <property type="protein sequence ID" value="KAH8023601.1"/>
    <property type="molecule type" value="Genomic_DNA"/>
</dbReference>
<dbReference type="VEuPathDB" id="VectorBase:LOC119173748"/>
<feature type="compositionally biased region" description="Polar residues" evidence="1">
    <location>
        <begin position="184"/>
        <end position="200"/>
    </location>
</feature>
<evidence type="ECO:0000313" key="2">
    <source>
        <dbReference type="EMBL" id="KAH8023601.1"/>
    </source>
</evidence>
<dbReference type="Proteomes" id="UP000821866">
    <property type="component" value="Chromosome 6"/>
</dbReference>
<evidence type="ECO:0008006" key="4">
    <source>
        <dbReference type="Google" id="ProtNLM"/>
    </source>
</evidence>
<sequence>MMGQTNVALVTFEGLKVPRYVRFYGAELRCYPHRPRQLVCKICHRLGHCADHCPTPHVLICATCGTDNPAPSHPCTPHCRSCDGSHPTSDPNCPRRARQTPNKAWVRKALKKEQRELQPPSTSTASKDMATTGHSQVSTQGTPRARSKSRSRSRRKSQTRSKSRSSSRGASLRPPEKHPPDQTAPPSQQPYKKSLLTNASAKVAQAPTETQRISAQKTSTEAHREVNSAEQANERCGDAGKPRGKQTAEKTTRKVSWVARELPPCSSRAGCVPMADLEDLLYARVECSLAKSVGCTDSAIGIQHKYSSLAT</sequence>
<feature type="compositionally biased region" description="Basic and acidic residues" evidence="1">
    <location>
        <begin position="220"/>
        <end position="252"/>
    </location>
</feature>
<organism evidence="2 3">
    <name type="scientific">Rhipicephalus microplus</name>
    <name type="common">Cattle tick</name>
    <name type="synonym">Boophilus microplus</name>
    <dbReference type="NCBI Taxonomy" id="6941"/>
    <lineage>
        <taxon>Eukaryota</taxon>
        <taxon>Metazoa</taxon>
        <taxon>Ecdysozoa</taxon>
        <taxon>Arthropoda</taxon>
        <taxon>Chelicerata</taxon>
        <taxon>Arachnida</taxon>
        <taxon>Acari</taxon>
        <taxon>Parasitiformes</taxon>
        <taxon>Ixodida</taxon>
        <taxon>Ixodoidea</taxon>
        <taxon>Ixodidae</taxon>
        <taxon>Rhipicephalinae</taxon>
        <taxon>Rhipicephalus</taxon>
        <taxon>Boophilus</taxon>
    </lineage>
</organism>
<reference evidence="2" key="1">
    <citation type="journal article" date="2020" name="Cell">
        <title>Large-Scale Comparative Analyses of Tick Genomes Elucidate Their Genetic Diversity and Vector Capacities.</title>
        <authorList>
            <consortium name="Tick Genome and Microbiome Consortium (TIGMIC)"/>
            <person name="Jia N."/>
            <person name="Wang J."/>
            <person name="Shi W."/>
            <person name="Du L."/>
            <person name="Sun Y."/>
            <person name="Zhan W."/>
            <person name="Jiang J.F."/>
            <person name="Wang Q."/>
            <person name="Zhang B."/>
            <person name="Ji P."/>
            <person name="Bell-Sakyi L."/>
            <person name="Cui X.M."/>
            <person name="Yuan T.T."/>
            <person name="Jiang B.G."/>
            <person name="Yang W.F."/>
            <person name="Lam T.T."/>
            <person name="Chang Q.C."/>
            <person name="Ding S.J."/>
            <person name="Wang X.J."/>
            <person name="Zhu J.G."/>
            <person name="Ruan X.D."/>
            <person name="Zhao L."/>
            <person name="Wei J.T."/>
            <person name="Ye R.Z."/>
            <person name="Que T.C."/>
            <person name="Du C.H."/>
            <person name="Zhou Y.H."/>
            <person name="Cheng J.X."/>
            <person name="Dai P.F."/>
            <person name="Guo W.B."/>
            <person name="Han X.H."/>
            <person name="Huang E.J."/>
            <person name="Li L.F."/>
            <person name="Wei W."/>
            <person name="Gao Y.C."/>
            <person name="Liu J.Z."/>
            <person name="Shao H.Z."/>
            <person name="Wang X."/>
            <person name="Wang C.C."/>
            <person name="Yang T.C."/>
            <person name="Huo Q.B."/>
            <person name="Li W."/>
            <person name="Chen H.Y."/>
            <person name="Chen S.E."/>
            <person name="Zhou L.G."/>
            <person name="Ni X.B."/>
            <person name="Tian J.H."/>
            <person name="Sheng Y."/>
            <person name="Liu T."/>
            <person name="Pan Y.S."/>
            <person name="Xia L.Y."/>
            <person name="Li J."/>
            <person name="Zhao F."/>
            <person name="Cao W.C."/>
        </authorList>
    </citation>
    <scope>NUCLEOTIDE SEQUENCE</scope>
    <source>
        <strain evidence="2">Rmic-2018</strain>
    </source>
</reference>
<gene>
    <name evidence="2" type="ORF">HPB51_014850</name>
</gene>
<evidence type="ECO:0000256" key="1">
    <source>
        <dbReference type="SAM" id="MobiDB-lite"/>
    </source>
</evidence>
<name>A0A9J6DNL9_RHIMP</name>
<evidence type="ECO:0000313" key="3">
    <source>
        <dbReference type="Proteomes" id="UP000821866"/>
    </source>
</evidence>
<feature type="compositionally biased region" description="Basic residues" evidence="1">
    <location>
        <begin position="145"/>
        <end position="165"/>
    </location>
</feature>